<reference evidence="2 3" key="1">
    <citation type="submission" date="2020-06" db="EMBL/GenBank/DDBJ databases">
        <title>Interaction of electrochemicaly active bacteria, Geobacter bremensis R4 on different carbon anode.</title>
        <authorList>
            <person name="Meng L."/>
            <person name="Yoshida N."/>
        </authorList>
    </citation>
    <scope>NUCLEOTIDE SEQUENCE [LARGE SCALE GENOMIC DNA]</scope>
    <source>
        <strain evidence="2 3">R4</strain>
    </source>
</reference>
<dbReference type="PANTHER" id="PTHR39425">
    <property type="entry name" value="LIPOPROTEIN CYTOCHROME C"/>
    <property type="match status" value="1"/>
</dbReference>
<dbReference type="NCBIfam" id="TIGR01905">
    <property type="entry name" value="paired_CXXCH_1"/>
    <property type="match status" value="3"/>
</dbReference>
<organism evidence="2 3">
    <name type="scientific">Citrifermentans bremense</name>
    <dbReference type="NCBI Taxonomy" id="60035"/>
    <lineage>
        <taxon>Bacteria</taxon>
        <taxon>Pseudomonadati</taxon>
        <taxon>Thermodesulfobacteriota</taxon>
        <taxon>Desulfuromonadia</taxon>
        <taxon>Geobacterales</taxon>
        <taxon>Geobacteraceae</taxon>
        <taxon>Citrifermentans</taxon>
    </lineage>
</organism>
<sequence>MFVLGAILMPDAARADFTCSICHKDLVQGSVPHKPVAAGRCMDCHKQFNDNHPLGKDSMEFKVPKQNLCAGCHPHVVKKKFLHKPVGTGECTGCHMAHSADVKYLLKDRSPELCFRCHARERYTGVFTHASVANGECLACHDAHQADGRSLLRKPGSELCFLCHDAKLFTGKSVHNPVVAGECVNCHAIHGSPCRKLLKGDYPTELYRPFNSDAFPLCFTCHDPALAEAPKTDRITKFRNGDRNLHAVHVNKPGKGRSCKMCHNPHAEVQDRLIYPKAYGFGSWEIPIKFEATQTGGGCSVGCHRTLRYDRVNPVVQ</sequence>
<dbReference type="KEGG" id="gbn:GEOBRER4_33850"/>
<keyword evidence="3" id="KW-1185">Reference proteome</keyword>
<dbReference type="SUPFAM" id="SSF48695">
    <property type="entry name" value="Multiheme cytochromes"/>
    <property type="match status" value="1"/>
</dbReference>
<feature type="domain" description="Doubled CXXCH motif" evidence="1">
    <location>
        <begin position="175"/>
        <end position="224"/>
    </location>
</feature>
<dbReference type="Pfam" id="PF09699">
    <property type="entry name" value="Paired_CXXCH_1"/>
    <property type="match status" value="4"/>
</dbReference>
<evidence type="ECO:0000313" key="3">
    <source>
        <dbReference type="Proteomes" id="UP000515472"/>
    </source>
</evidence>
<dbReference type="Gene3D" id="3.90.10.10">
    <property type="entry name" value="Cytochrome C3"/>
    <property type="match status" value="2"/>
</dbReference>
<protein>
    <recommendedName>
        <fullName evidence="1">Doubled CXXCH motif domain-containing protein</fullName>
    </recommendedName>
</protein>
<feature type="domain" description="Doubled CXXCH motif" evidence="1">
    <location>
        <begin position="83"/>
        <end position="121"/>
    </location>
</feature>
<evidence type="ECO:0000259" key="1">
    <source>
        <dbReference type="Pfam" id="PF09699"/>
    </source>
</evidence>
<evidence type="ECO:0000313" key="2">
    <source>
        <dbReference type="EMBL" id="BCG48635.1"/>
    </source>
</evidence>
<feature type="domain" description="Doubled CXXCH motif" evidence="1">
    <location>
        <begin position="33"/>
        <end position="74"/>
    </location>
</feature>
<dbReference type="InterPro" id="IPR010177">
    <property type="entry name" value="Paired_CXXCH_1"/>
</dbReference>
<gene>
    <name evidence="2" type="ORF">GEOBRER4_n3530</name>
</gene>
<proteinExistence type="predicted"/>
<dbReference type="InterPro" id="IPR036280">
    <property type="entry name" value="Multihaem_cyt_sf"/>
</dbReference>
<accession>A0A6S6MAY9</accession>
<dbReference type="PANTHER" id="PTHR39425:SF1">
    <property type="entry name" value="CYTOCHROME C7-LIKE DOMAIN-CONTAINING PROTEIN"/>
    <property type="match status" value="1"/>
</dbReference>
<feature type="domain" description="Doubled CXXCH motif" evidence="1">
    <location>
        <begin position="129"/>
        <end position="167"/>
    </location>
</feature>
<dbReference type="Proteomes" id="UP000515472">
    <property type="component" value="Chromosome"/>
</dbReference>
<name>A0A6S6MAY9_9BACT</name>
<dbReference type="EMBL" id="AP023213">
    <property type="protein sequence ID" value="BCG48635.1"/>
    <property type="molecule type" value="Genomic_DNA"/>
</dbReference>
<dbReference type="AlphaFoldDB" id="A0A6S6MAY9"/>
<dbReference type="RefSeq" id="WP_226377824.1">
    <property type="nucleotide sequence ID" value="NZ_AP023213.1"/>
</dbReference>